<evidence type="ECO:0000313" key="1">
    <source>
        <dbReference type="EMBL" id="CAF2053949.1"/>
    </source>
</evidence>
<dbReference type="Proteomes" id="UP001295469">
    <property type="component" value="Chromosome C06"/>
</dbReference>
<dbReference type="AlphaFoldDB" id="A0A816PWQ1"/>
<accession>A0A816PWQ1</accession>
<organism evidence="1">
    <name type="scientific">Brassica napus</name>
    <name type="common">Rape</name>
    <dbReference type="NCBI Taxonomy" id="3708"/>
    <lineage>
        <taxon>Eukaryota</taxon>
        <taxon>Viridiplantae</taxon>
        <taxon>Streptophyta</taxon>
        <taxon>Embryophyta</taxon>
        <taxon>Tracheophyta</taxon>
        <taxon>Spermatophyta</taxon>
        <taxon>Magnoliopsida</taxon>
        <taxon>eudicotyledons</taxon>
        <taxon>Gunneridae</taxon>
        <taxon>Pentapetalae</taxon>
        <taxon>rosids</taxon>
        <taxon>malvids</taxon>
        <taxon>Brassicales</taxon>
        <taxon>Brassicaceae</taxon>
        <taxon>Brassiceae</taxon>
        <taxon>Brassica</taxon>
    </lineage>
</organism>
<gene>
    <name evidence="1" type="ORF">DARMORV10_C06P01640.1</name>
</gene>
<reference evidence="1" key="1">
    <citation type="submission" date="2021-01" db="EMBL/GenBank/DDBJ databases">
        <authorList>
            <consortium name="Genoscope - CEA"/>
            <person name="William W."/>
        </authorList>
    </citation>
    <scope>NUCLEOTIDE SEQUENCE</scope>
</reference>
<name>A0A816PWQ1_BRANA</name>
<sequence>SLPRNNHTNPHSPIIQIHISDSLDNHTNPHIFLSTQKQSNNHTKPFSLPRKNQTIIQIHISDSSAYLCYPC</sequence>
<feature type="non-terminal residue" evidence="1">
    <location>
        <position position="1"/>
    </location>
</feature>
<protein>
    <submittedName>
        <fullName evidence="1">(rape) hypothetical protein</fullName>
    </submittedName>
</protein>
<proteinExistence type="predicted"/>
<dbReference type="EMBL" id="HG994370">
    <property type="protein sequence ID" value="CAF2053949.1"/>
    <property type="molecule type" value="Genomic_DNA"/>
</dbReference>